<organism evidence="1 2">
    <name type="scientific">Methylophaga thiooxydans</name>
    <dbReference type="NCBI Taxonomy" id="392484"/>
    <lineage>
        <taxon>Bacteria</taxon>
        <taxon>Pseudomonadati</taxon>
        <taxon>Pseudomonadota</taxon>
        <taxon>Gammaproteobacteria</taxon>
        <taxon>Thiotrichales</taxon>
        <taxon>Piscirickettsiaceae</taxon>
        <taxon>Methylophaga</taxon>
    </lineage>
</organism>
<evidence type="ECO:0000313" key="2">
    <source>
        <dbReference type="Proteomes" id="UP000029999"/>
    </source>
</evidence>
<comment type="caution">
    <text evidence="1">The sequence shown here is derived from an EMBL/GenBank/DDBJ whole genome shotgun (WGS) entry which is preliminary data.</text>
</comment>
<evidence type="ECO:0008006" key="3">
    <source>
        <dbReference type="Google" id="ProtNLM"/>
    </source>
</evidence>
<dbReference type="AlphaFoldDB" id="A0A0A0BH52"/>
<gene>
    <name evidence="1" type="ORF">LP43_0851</name>
</gene>
<accession>A0A0A0BH52</accession>
<name>A0A0A0BH52_9GAMM</name>
<dbReference type="InterPro" id="IPR022061">
    <property type="entry name" value="DUF3617"/>
</dbReference>
<protein>
    <recommendedName>
        <fullName evidence="3">DUF3617 domain-containing protein</fullName>
    </recommendedName>
</protein>
<evidence type="ECO:0000313" key="1">
    <source>
        <dbReference type="EMBL" id="KGM07241.1"/>
    </source>
</evidence>
<proteinExistence type="predicted"/>
<dbReference type="EMBL" id="JRQD01000002">
    <property type="protein sequence ID" value="KGM07241.1"/>
    <property type="molecule type" value="Genomic_DNA"/>
</dbReference>
<reference evidence="1 2" key="1">
    <citation type="submission" date="2014-09" db="EMBL/GenBank/DDBJ databases">
        <authorList>
            <person name="Grob C."/>
            <person name="Taubert M."/>
            <person name="Howat A.M."/>
            <person name="Burns O.J."/>
            <person name="Dixon J.L."/>
            <person name="Chen Y."/>
            <person name="Murrell J.C."/>
        </authorList>
    </citation>
    <scope>NUCLEOTIDE SEQUENCE [LARGE SCALE GENOMIC DNA]</scope>
    <source>
        <strain evidence="1">L4</strain>
    </source>
</reference>
<dbReference type="Pfam" id="PF12276">
    <property type="entry name" value="DUF3617"/>
    <property type="match status" value="1"/>
</dbReference>
<dbReference type="Proteomes" id="UP000029999">
    <property type="component" value="Unassembled WGS sequence"/>
</dbReference>
<sequence length="131" mass="14273">MAATPVLAETPNLKPGLWSYTTTTTLDGPMKLTPKTANNKECLTQQQIDKGIDMLDIPEQCAVLKADVFRDSSDFALSCNMQGIKTLFKGNAAFHGEHMNGEMDGEMNTPLGLMVMKMNFVSKRVGECPAS</sequence>